<keyword evidence="5 6" id="KW-0408">Iron</keyword>
<keyword evidence="8" id="KW-1133">Transmembrane helix</keyword>
<evidence type="ECO:0000256" key="4">
    <source>
        <dbReference type="ARBA" id="ARBA00022723"/>
    </source>
</evidence>
<evidence type="ECO:0000256" key="2">
    <source>
        <dbReference type="ARBA" id="ARBA00010617"/>
    </source>
</evidence>
<dbReference type="PRINTS" id="PR00463">
    <property type="entry name" value="EP450I"/>
</dbReference>
<gene>
    <name evidence="9" type="ORF">B9Z19DRAFT_1094055</name>
</gene>
<evidence type="ECO:0000256" key="5">
    <source>
        <dbReference type="ARBA" id="ARBA00023004"/>
    </source>
</evidence>
<evidence type="ECO:0000313" key="9">
    <source>
        <dbReference type="EMBL" id="PUU73918.1"/>
    </source>
</evidence>
<evidence type="ECO:0000256" key="7">
    <source>
        <dbReference type="RuleBase" id="RU000461"/>
    </source>
</evidence>
<dbReference type="PANTHER" id="PTHR24305:SF210">
    <property type="entry name" value="CYTOCHROME P450 MONOOXYGENASE ASQL-RELATED"/>
    <property type="match status" value="1"/>
</dbReference>
<keyword evidence="8" id="KW-0472">Membrane</keyword>
<dbReference type="PRINTS" id="PR00385">
    <property type="entry name" value="P450"/>
</dbReference>
<keyword evidence="10" id="KW-1185">Reference proteome</keyword>
<dbReference type="InterPro" id="IPR017972">
    <property type="entry name" value="Cyt_P450_CS"/>
</dbReference>
<dbReference type="GO" id="GO:0005506">
    <property type="term" value="F:iron ion binding"/>
    <property type="evidence" value="ECO:0007669"/>
    <property type="project" value="InterPro"/>
</dbReference>
<proteinExistence type="inferred from homology"/>
<evidence type="ECO:0000256" key="8">
    <source>
        <dbReference type="SAM" id="Phobius"/>
    </source>
</evidence>
<accession>A0A2T6ZEI5</accession>
<dbReference type="PANTHER" id="PTHR24305">
    <property type="entry name" value="CYTOCHROME P450"/>
    <property type="match status" value="1"/>
</dbReference>
<evidence type="ECO:0000256" key="3">
    <source>
        <dbReference type="ARBA" id="ARBA00022617"/>
    </source>
</evidence>
<dbReference type="STRING" id="42251.A0A2T6ZEI5"/>
<dbReference type="GO" id="GO:0020037">
    <property type="term" value="F:heme binding"/>
    <property type="evidence" value="ECO:0007669"/>
    <property type="project" value="InterPro"/>
</dbReference>
<comment type="cofactor">
    <cofactor evidence="1 6">
        <name>heme</name>
        <dbReference type="ChEBI" id="CHEBI:30413"/>
    </cofactor>
</comment>
<dbReference type="EMBL" id="NESQ01000334">
    <property type="protein sequence ID" value="PUU73918.1"/>
    <property type="molecule type" value="Genomic_DNA"/>
</dbReference>
<protein>
    <submittedName>
        <fullName evidence="9">Cytochrome P450</fullName>
    </submittedName>
</protein>
<dbReference type="GO" id="GO:0016705">
    <property type="term" value="F:oxidoreductase activity, acting on paired donors, with incorporation or reduction of molecular oxygen"/>
    <property type="evidence" value="ECO:0007669"/>
    <property type="project" value="InterPro"/>
</dbReference>
<dbReference type="InterPro" id="IPR050121">
    <property type="entry name" value="Cytochrome_P450_monoxygenase"/>
</dbReference>
<dbReference type="Pfam" id="PF00067">
    <property type="entry name" value="p450"/>
    <property type="match status" value="1"/>
</dbReference>
<evidence type="ECO:0000313" key="10">
    <source>
        <dbReference type="Proteomes" id="UP000244722"/>
    </source>
</evidence>
<keyword evidence="7" id="KW-0503">Monooxygenase</keyword>
<dbReference type="InterPro" id="IPR002401">
    <property type="entry name" value="Cyt_P450_E_grp-I"/>
</dbReference>
<dbReference type="Gene3D" id="1.10.630.10">
    <property type="entry name" value="Cytochrome P450"/>
    <property type="match status" value="1"/>
</dbReference>
<keyword evidence="4 6" id="KW-0479">Metal-binding</keyword>
<keyword evidence="8" id="KW-0812">Transmembrane</keyword>
<dbReference type="PROSITE" id="PS00086">
    <property type="entry name" value="CYTOCHROME_P450"/>
    <property type="match status" value="1"/>
</dbReference>
<reference evidence="9 10" key="1">
    <citation type="submission" date="2017-04" db="EMBL/GenBank/DDBJ databases">
        <title>Draft genome sequence of Tuber borchii Vittad., a whitish edible truffle.</title>
        <authorList>
            <consortium name="DOE Joint Genome Institute"/>
            <person name="Murat C."/>
            <person name="Kuo A."/>
            <person name="Barry K.W."/>
            <person name="Clum A."/>
            <person name="Dockter R.B."/>
            <person name="Fauchery L."/>
            <person name="Iotti M."/>
            <person name="Kohler A."/>
            <person name="Labutti K."/>
            <person name="Lindquist E.A."/>
            <person name="Lipzen A."/>
            <person name="Ohm R.A."/>
            <person name="Wang M."/>
            <person name="Grigoriev I.V."/>
            <person name="Zambonelli A."/>
            <person name="Martin F.M."/>
        </authorList>
    </citation>
    <scope>NUCLEOTIDE SEQUENCE [LARGE SCALE GENOMIC DNA]</scope>
    <source>
        <strain evidence="9 10">Tbo3840</strain>
    </source>
</reference>
<feature type="binding site" description="axial binding residue" evidence="6">
    <location>
        <position position="438"/>
    </location>
    <ligand>
        <name>heme</name>
        <dbReference type="ChEBI" id="CHEBI:30413"/>
    </ligand>
    <ligandPart>
        <name>Fe</name>
        <dbReference type="ChEBI" id="CHEBI:18248"/>
    </ligandPart>
</feature>
<dbReference type="Proteomes" id="UP000244722">
    <property type="component" value="Unassembled WGS sequence"/>
</dbReference>
<keyword evidence="3 6" id="KW-0349">Heme</keyword>
<sequence>MSQVHVGYLHTMALHIWGIVGFSAILGAVFVLGRAFYNVFFHPLSKIPGPKLCAATDFIVAYHFLSGRYPFYIKSLHDKYGTVVRIGPNQLSFSSASSWQDIYGHSYRRKLFPKSTFYSYGARHLGNELDPQRHSEMKRKLSHGFSVKALSEQEDIVHNYLDKFIRQINVYAAGPKGDEMVKWYNFFTFDLIGDLAFGEPFGSLNDAKPHFWVSLLLGNVKAIAWRSVSRWFPVFDKLGVWTAPKSVMKMRDEHMEYSRKKIIQRMNTKTTRRDLLSGQFGPNGPGMTIPELSAQASLFITAGSETTATFLSGLTYHLLKNPRVYNLLVEEIRSAYNTYEDITDIKASQLKYLSAVMDEGFRMYPPIGVGLYRLSPGETVDGMYIPKGVELSTNPWSTCRSPENFHNPDEFKPERWLDPDCTDKKHASQPFGLGSRVCIGRNLATKETRLVLSKMLWVYDMELVNKDIDLDRDSTNYFLWSKPEIWVKFARRRGVQVPILDSE</sequence>
<keyword evidence="7" id="KW-0560">Oxidoreductase</keyword>
<dbReference type="SUPFAM" id="SSF48264">
    <property type="entry name" value="Cytochrome P450"/>
    <property type="match status" value="1"/>
</dbReference>
<dbReference type="CDD" id="cd11058">
    <property type="entry name" value="CYP60B-like"/>
    <property type="match status" value="1"/>
</dbReference>
<comment type="similarity">
    <text evidence="2 7">Belongs to the cytochrome P450 family.</text>
</comment>
<comment type="caution">
    <text evidence="9">The sequence shown here is derived from an EMBL/GenBank/DDBJ whole genome shotgun (WGS) entry which is preliminary data.</text>
</comment>
<evidence type="ECO:0000256" key="1">
    <source>
        <dbReference type="ARBA" id="ARBA00001971"/>
    </source>
</evidence>
<organism evidence="9 10">
    <name type="scientific">Tuber borchii</name>
    <name type="common">White truffle</name>
    <dbReference type="NCBI Taxonomy" id="42251"/>
    <lineage>
        <taxon>Eukaryota</taxon>
        <taxon>Fungi</taxon>
        <taxon>Dikarya</taxon>
        <taxon>Ascomycota</taxon>
        <taxon>Pezizomycotina</taxon>
        <taxon>Pezizomycetes</taxon>
        <taxon>Pezizales</taxon>
        <taxon>Tuberaceae</taxon>
        <taxon>Tuber</taxon>
    </lineage>
</organism>
<evidence type="ECO:0000256" key="6">
    <source>
        <dbReference type="PIRSR" id="PIRSR602401-1"/>
    </source>
</evidence>
<feature type="transmembrane region" description="Helical" evidence="8">
    <location>
        <begin position="12"/>
        <end position="37"/>
    </location>
</feature>
<dbReference type="OrthoDB" id="1470350at2759"/>
<dbReference type="InterPro" id="IPR036396">
    <property type="entry name" value="Cyt_P450_sf"/>
</dbReference>
<dbReference type="InterPro" id="IPR001128">
    <property type="entry name" value="Cyt_P450"/>
</dbReference>
<dbReference type="AlphaFoldDB" id="A0A2T6ZEI5"/>
<dbReference type="GO" id="GO:0004497">
    <property type="term" value="F:monooxygenase activity"/>
    <property type="evidence" value="ECO:0007669"/>
    <property type="project" value="UniProtKB-KW"/>
</dbReference>
<name>A0A2T6ZEI5_TUBBO</name>